<organism evidence="1 2">
    <name type="scientific">Trichonephila clavata</name>
    <name type="common">Joro spider</name>
    <name type="synonym">Nephila clavata</name>
    <dbReference type="NCBI Taxonomy" id="2740835"/>
    <lineage>
        <taxon>Eukaryota</taxon>
        <taxon>Metazoa</taxon>
        <taxon>Ecdysozoa</taxon>
        <taxon>Arthropoda</taxon>
        <taxon>Chelicerata</taxon>
        <taxon>Arachnida</taxon>
        <taxon>Araneae</taxon>
        <taxon>Araneomorphae</taxon>
        <taxon>Entelegynae</taxon>
        <taxon>Araneoidea</taxon>
        <taxon>Nephilidae</taxon>
        <taxon>Trichonephila</taxon>
    </lineage>
</organism>
<accession>A0A8X6J7C3</accession>
<sequence>MSQNPPQPKFCLLEEWKWVAGATAPNVVSFPDRPVWENRLHVSSFYVASAWESKQQRGLVKPLELCDVVLEILALEFVRLS</sequence>
<name>A0A8X6J7C3_TRICU</name>
<comment type="caution">
    <text evidence="1">The sequence shown here is derived from an EMBL/GenBank/DDBJ whole genome shotgun (WGS) entry which is preliminary data.</text>
</comment>
<dbReference type="EMBL" id="BMAO01034226">
    <property type="protein sequence ID" value="GFQ94905.1"/>
    <property type="molecule type" value="Genomic_DNA"/>
</dbReference>
<protein>
    <submittedName>
        <fullName evidence="1">Uncharacterized protein</fullName>
    </submittedName>
</protein>
<keyword evidence="2" id="KW-1185">Reference proteome</keyword>
<evidence type="ECO:0000313" key="1">
    <source>
        <dbReference type="EMBL" id="GFQ94905.1"/>
    </source>
</evidence>
<evidence type="ECO:0000313" key="2">
    <source>
        <dbReference type="Proteomes" id="UP000887116"/>
    </source>
</evidence>
<dbReference type="AlphaFoldDB" id="A0A8X6J7C3"/>
<gene>
    <name evidence="1" type="ORF">TNCT_206101</name>
</gene>
<proteinExistence type="predicted"/>
<dbReference type="Proteomes" id="UP000887116">
    <property type="component" value="Unassembled WGS sequence"/>
</dbReference>
<reference evidence="1" key="1">
    <citation type="submission" date="2020-07" db="EMBL/GenBank/DDBJ databases">
        <title>Multicomponent nature underlies the extraordinary mechanical properties of spider dragline silk.</title>
        <authorList>
            <person name="Kono N."/>
            <person name="Nakamura H."/>
            <person name="Mori M."/>
            <person name="Yoshida Y."/>
            <person name="Ohtoshi R."/>
            <person name="Malay A.D."/>
            <person name="Moran D.A.P."/>
            <person name="Tomita M."/>
            <person name="Numata K."/>
            <person name="Arakawa K."/>
        </authorList>
    </citation>
    <scope>NUCLEOTIDE SEQUENCE</scope>
</reference>